<comment type="caution">
    <text evidence="8">The sequence shown here is derived from an EMBL/GenBank/DDBJ whole genome shotgun (WGS) entry which is preliminary data.</text>
</comment>
<dbReference type="GO" id="GO:0005886">
    <property type="term" value="C:plasma membrane"/>
    <property type="evidence" value="ECO:0007669"/>
    <property type="project" value="TreeGrafter"/>
</dbReference>
<evidence type="ECO:0000313" key="9">
    <source>
        <dbReference type="Proteomes" id="UP000799441"/>
    </source>
</evidence>
<dbReference type="InterPro" id="IPR051633">
    <property type="entry name" value="AceTr"/>
</dbReference>
<keyword evidence="3 7" id="KW-0812">Transmembrane</keyword>
<sequence>MADNTSDLSSNREGPHREHAHHQAFIRGDYGGNPLAHMMTNDSGSASVYGAFGGAFEPGLYKKSPYKFANPVPLGLSGFALTTFVLSLINLGTLDLTSPSIVIGPALAYGGFIQLLAGMWDIALGNTFGGTALSSYGGFWIGLAIILTPGGFRIESTYAQEQDLGQFYAALGLYIMGWFIFTFLLWLCTLKSTLAFNSLLLTVWIAFICLGAAYMDARNNAEFAPNTGLLRAGGAFGIVAAFLAWYNMYAGIADPSNTFFIVPVVHFPWSEKGRERRGKLDNPNTV</sequence>
<evidence type="ECO:0000256" key="5">
    <source>
        <dbReference type="ARBA" id="ARBA00023136"/>
    </source>
</evidence>
<organism evidence="8 9">
    <name type="scientific">Polychaeton citri CBS 116435</name>
    <dbReference type="NCBI Taxonomy" id="1314669"/>
    <lineage>
        <taxon>Eukaryota</taxon>
        <taxon>Fungi</taxon>
        <taxon>Dikarya</taxon>
        <taxon>Ascomycota</taxon>
        <taxon>Pezizomycotina</taxon>
        <taxon>Dothideomycetes</taxon>
        <taxon>Dothideomycetidae</taxon>
        <taxon>Capnodiales</taxon>
        <taxon>Capnodiaceae</taxon>
        <taxon>Polychaeton</taxon>
    </lineage>
</organism>
<comment type="subcellular location">
    <subcellularLocation>
        <location evidence="1">Membrane</location>
        <topology evidence="1">Multi-pass membrane protein</topology>
    </subcellularLocation>
</comment>
<dbReference type="Proteomes" id="UP000799441">
    <property type="component" value="Unassembled WGS sequence"/>
</dbReference>
<keyword evidence="9" id="KW-1185">Reference proteome</keyword>
<dbReference type="AlphaFoldDB" id="A0A9P4Q0N0"/>
<accession>A0A9P4Q0N0</accession>
<evidence type="ECO:0000256" key="1">
    <source>
        <dbReference type="ARBA" id="ARBA00004141"/>
    </source>
</evidence>
<gene>
    <name evidence="8" type="ORF">K431DRAFT_306088</name>
</gene>
<dbReference type="InterPro" id="IPR047622">
    <property type="entry name" value="GPR1_FUN34_YAAH"/>
</dbReference>
<comment type="similarity">
    <text evidence="2">Belongs to the acetate uptake transporter (AceTr) (TC 2.A.96) family.</text>
</comment>
<dbReference type="OrthoDB" id="3648309at2759"/>
<protein>
    <submittedName>
        <fullName evidence="8">Uncharacterized protein</fullName>
    </submittedName>
</protein>
<feature type="transmembrane region" description="Helical" evidence="7">
    <location>
        <begin position="167"/>
        <end position="187"/>
    </location>
</feature>
<dbReference type="NCBIfam" id="NF038013">
    <property type="entry name" value="AceTr_1"/>
    <property type="match status" value="1"/>
</dbReference>
<dbReference type="PANTHER" id="PTHR31123">
    <property type="entry name" value="ACCUMULATION OF DYADS PROTEIN 2-RELATED"/>
    <property type="match status" value="1"/>
</dbReference>
<dbReference type="Pfam" id="PF01184">
    <property type="entry name" value="Gpr1_Fun34_YaaH"/>
    <property type="match status" value="1"/>
</dbReference>
<feature type="transmembrane region" description="Helical" evidence="7">
    <location>
        <begin position="227"/>
        <end position="246"/>
    </location>
</feature>
<dbReference type="PANTHER" id="PTHR31123:SF1">
    <property type="entry name" value="ACCUMULATION OF DYADS PROTEIN 2-RELATED"/>
    <property type="match status" value="1"/>
</dbReference>
<evidence type="ECO:0000313" key="8">
    <source>
        <dbReference type="EMBL" id="KAF2718412.1"/>
    </source>
</evidence>
<feature type="transmembrane region" description="Helical" evidence="7">
    <location>
        <begin position="68"/>
        <end position="89"/>
    </location>
</feature>
<feature type="transmembrane region" description="Helical" evidence="7">
    <location>
        <begin position="127"/>
        <end position="147"/>
    </location>
</feature>
<dbReference type="EMBL" id="MU003825">
    <property type="protein sequence ID" value="KAF2718412.1"/>
    <property type="molecule type" value="Genomic_DNA"/>
</dbReference>
<feature type="transmembrane region" description="Helical" evidence="7">
    <location>
        <begin position="101"/>
        <end position="120"/>
    </location>
</feature>
<feature type="compositionally biased region" description="Polar residues" evidence="6">
    <location>
        <begin position="1"/>
        <end position="12"/>
    </location>
</feature>
<evidence type="ECO:0000256" key="7">
    <source>
        <dbReference type="SAM" id="Phobius"/>
    </source>
</evidence>
<keyword evidence="5 7" id="KW-0472">Membrane</keyword>
<proteinExistence type="inferred from homology"/>
<dbReference type="GO" id="GO:0015123">
    <property type="term" value="F:acetate transmembrane transporter activity"/>
    <property type="evidence" value="ECO:0007669"/>
    <property type="project" value="TreeGrafter"/>
</dbReference>
<name>A0A9P4Q0N0_9PEZI</name>
<evidence type="ECO:0000256" key="4">
    <source>
        <dbReference type="ARBA" id="ARBA00022989"/>
    </source>
</evidence>
<dbReference type="PROSITE" id="PS01114">
    <property type="entry name" value="GPR1_FUN34_YAAH"/>
    <property type="match status" value="1"/>
</dbReference>
<evidence type="ECO:0000256" key="6">
    <source>
        <dbReference type="SAM" id="MobiDB-lite"/>
    </source>
</evidence>
<feature type="region of interest" description="Disordered" evidence="6">
    <location>
        <begin position="1"/>
        <end position="21"/>
    </location>
</feature>
<evidence type="ECO:0000256" key="2">
    <source>
        <dbReference type="ARBA" id="ARBA00005587"/>
    </source>
</evidence>
<evidence type="ECO:0000256" key="3">
    <source>
        <dbReference type="ARBA" id="ARBA00022692"/>
    </source>
</evidence>
<keyword evidence="4 7" id="KW-1133">Transmembrane helix</keyword>
<dbReference type="InterPro" id="IPR000791">
    <property type="entry name" value="Gpr1/Fun34/SatP-like"/>
</dbReference>
<reference evidence="8" key="1">
    <citation type="journal article" date="2020" name="Stud. Mycol.">
        <title>101 Dothideomycetes genomes: a test case for predicting lifestyles and emergence of pathogens.</title>
        <authorList>
            <person name="Haridas S."/>
            <person name="Albert R."/>
            <person name="Binder M."/>
            <person name="Bloem J."/>
            <person name="Labutti K."/>
            <person name="Salamov A."/>
            <person name="Andreopoulos B."/>
            <person name="Baker S."/>
            <person name="Barry K."/>
            <person name="Bills G."/>
            <person name="Bluhm B."/>
            <person name="Cannon C."/>
            <person name="Castanera R."/>
            <person name="Culley D."/>
            <person name="Daum C."/>
            <person name="Ezra D."/>
            <person name="Gonzalez J."/>
            <person name="Henrissat B."/>
            <person name="Kuo A."/>
            <person name="Liang C."/>
            <person name="Lipzen A."/>
            <person name="Lutzoni F."/>
            <person name="Magnuson J."/>
            <person name="Mondo S."/>
            <person name="Nolan M."/>
            <person name="Ohm R."/>
            <person name="Pangilinan J."/>
            <person name="Park H.-J."/>
            <person name="Ramirez L."/>
            <person name="Alfaro M."/>
            <person name="Sun H."/>
            <person name="Tritt A."/>
            <person name="Yoshinaga Y."/>
            <person name="Zwiers L.-H."/>
            <person name="Turgeon B."/>
            <person name="Goodwin S."/>
            <person name="Spatafora J."/>
            <person name="Crous P."/>
            <person name="Grigoriev I."/>
        </authorList>
    </citation>
    <scope>NUCLEOTIDE SEQUENCE</scope>
    <source>
        <strain evidence="8">CBS 116435</strain>
    </source>
</reference>
<feature type="transmembrane region" description="Helical" evidence="7">
    <location>
        <begin position="194"/>
        <end position="215"/>
    </location>
</feature>